<organism evidence="1 2">
    <name type="scientific">Massilia cellulosiltytica</name>
    <dbReference type="NCBI Taxonomy" id="2683234"/>
    <lineage>
        <taxon>Bacteria</taxon>
        <taxon>Pseudomonadati</taxon>
        <taxon>Pseudomonadota</taxon>
        <taxon>Betaproteobacteria</taxon>
        <taxon>Burkholderiales</taxon>
        <taxon>Oxalobacteraceae</taxon>
        <taxon>Telluria group</taxon>
        <taxon>Massilia</taxon>
    </lineage>
</organism>
<reference evidence="1 2" key="1">
    <citation type="submission" date="2019-12" db="EMBL/GenBank/DDBJ databases">
        <authorList>
            <person name="Li C."/>
            <person name="Zhao J."/>
        </authorList>
    </citation>
    <scope>NUCLEOTIDE SEQUENCE [LARGE SCALE GENOMIC DNA]</scope>
    <source>
        <strain evidence="1 2">NEAU-DD11</strain>
    </source>
</reference>
<dbReference type="AlphaFoldDB" id="A0A7X3KBR0"/>
<dbReference type="EMBL" id="WSES01000013">
    <property type="protein sequence ID" value="MVW64321.1"/>
    <property type="molecule type" value="Genomic_DNA"/>
</dbReference>
<dbReference type="InterPro" id="IPR019238">
    <property type="entry name" value="AbiEi_2"/>
</dbReference>
<proteinExistence type="predicted"/>
<evidence type="ECO:0000313" key="2">
    <source>
        <dbReference type="Proteomes" id="UP000443353"/>
    </source>
</evidence>
<dbReference type="RefSeq" id="WP_160410806.1">
    <property type="nucleotide sequence ID" value="NZ_WSES01000013.1"/>
</dbReference>
<protein>
    <submittedName>
        <fullName evidence="1">Uncharacterized protein</fullName>
    </submittedName>
</protein>
<sequence length="348" mass="38793">MNNLFIPGSETAFIASALEALHDSTRIQGEVLDTPNDDTVAAVLLTINGRKLRYDCEIKKKVDRYALPLNLLNRLGNAQRALLVSSPLSPDMATRCRDIGLQFIDTAGNAYINDGAGIYIYVTGRRGDAEIQFPANNTMTPGALRMMFAALAEPTLLNAPYRDISMHARIAIGAISKAFDTLESRELIGSTADGKRMIRTPELFLNEWASGYAGRLKPKLRKYRFAIDNLDEFLNWSPGFRLSAWGGEPAAMILTGHLKPQECTVYIDMDDPHALKDIVKSFRLRADPRGRIEIVEMFWNPDHFADSFPTVPLHLIYADLMASHDSRNIAVARQLVPGIIQHVHDTTR</sequence>
<dbReference type="Pfam" id="PF09952">
    <property type="entry name" value="AbiEi_2"/>
    <property type="match status" value="1"/>
</dbReference>
<evidence type="ECO:0000313" key="1">
    <source>
        <dbReference type="EMBL" id="MVW64321.1"/>
    </source>
</evidence>
<dbReference type="Proteomes" id="UP000443353">
    <property type="component" value="Unassembled WGS sequence"/>
</dbReference>
<comment type="caution">
    <text evidence="1">The sequence shown here is derived from an EMBL/GenBank/DDBJ whole genome shotgun (WGS) entry which is preliminary data.</text>
</comment>
<gene>
    <name evidence="1" type="ORF">GPY61_30795</name>
</gene>
<keyword evidence="2" id="KW-1185">Reference proteome</keyword>
<accession>A0A7X3KBR0</accession>
<name>A0A7X3KBR0_9BURK</name>